<keyword evidence="3" id="KW-1185">Reference proteome</keyword>
<comment type="caution">
    <text evidence="2">The sequence shown here is derived from an EMBL/GenBank/DDBJ whole genome shotgun (WGS) entry which is preliminary data.</text>
</comment>
<sequence>MSLFLIRKRQKTFEKRKMRGLFRPGEDNERNSPPSDCGDSEREYTIKASDFVPQDISQLKKMHPVSIIPVVIHA</sequence>
<dbReference type="EMBL" id="BMAV01002554">
    <property type="protein sequence ID" value="GFY41499.1"/>
    <property type="molecule type" value="Genomic_DNA"/>
</dbReference>
<evidence type="ECO:0000313" key="2">
    <source>
        <dbReference type="EMBL" id="GFY41499.1"/>
    </source>
</evidence>
<feature type="region of interest" description="Disordered" evidence="1">
    <location>
        <begin position="19"/>
        <end position="41"/>
    </location>
</feature>
<dbReference type="AlphaFoldDB" id="A0A8X6WUD4"/>
<reference evidence="2" key="1">
    <citation type="submission" date="2020-08" db="EMBL/GenBank/DDBJ databases">
        <title>Multicomponent nature underlies the extraordinary mechanical properties of spider dragline silk.</title>
        <authorList>
            <person name="Kono N."/>
            <person name="Nakamura H."/>
            <person name="Mori M."/>
            <person name="Yoshida Y."/>
            <person name="Ohtoshi R."/>
            <person name="Malay A.D."/>
            <person name="Moran D.A.P."/>
            <person name="Tomita M."/>
            <person name="Numata K."/>
            <person name="Arakawa K."/>
        </authorList>
    </citation>
    <scope>NUCLEOTIDE SEQUENCE</scope>
</reference>
<evidence type="ECO:0000313" key="3">
    <source>
        <dbReference type="Proteomes" id="UP000886998"/>
    </source>
</evidence>
<organism evidence="2 3">
    <name type="scientific">Trichonephila inaurata madagascariensis</name>
    <dbReference type="NCBI Taxonomy" id="2747483"/>
    <lineage>
        <taxon>Eukaryota</taxon>
        <taxon>Metazoa</taxon>
        <taxon>Ecdysozoa</taxon>
        <taxon>Arthropoda</taxon>
        <taxon>Chelicerata</taxon>
        <taxon>Arachnida</taxon>
        <taxon>Araneae</taxon>
        <taxon>Araneomorphae</taxon>
        <taxon>Entelegynae</taxon>
        <taxon>Araneoidea</taxon>
        <taxon>Nephilidae</taxon>
        <taxon>Trichonephila</taxon>
        <taxon>Trichonephila inaurata</taxon>
    </lineage>
</organism>
<gene>
    <name evidence="2" type="ORF">TNIN_212681</name>
</gene>
<evidence type="ECO:0000256" key="1">
    <source>
        <dbReference type="SAM" id="MobiDB-lite"/>
    </source>
</evidence>
<dbReference type="OrthoDB" id="6436922at2759"/>
<name>A0A8X6WUD4_9ARAC</name>
<dbReference type="Proteomes" id="UP000886998">
    <property type="component" value="Unassembled WGS sequence"/>
</dbReference>
<protein>
    <submittedName>
        <fullName evidence="2">Uncharacterized protein</fullName>
    </submittedName>
</protein>
<proteinExistence type="predicted"/>
<accession>A0A8X6WUD4</accession>